<dbReference type="SUPFAM" id="SSF52540">
    <property type="entry name" value="P-loop containing nucleoside triphosphate hydrolases"/>
    <property type="match status" value="2"/>
</dbReference>
<dbReference type="InterPro" id="IPR050168">
    <property type="entry name" value="AAA_ATPase_domain"/>
</dbReference>
<feature type="compositionally biased region" description="Basic and acidic residues" evidence="3">
    <location>
        <begin position="20"/>
        <end position="35"/>
    </location>
</feature>
<proteinExistence type="predicted"/>
<dbReference type="GO" id="GO:0005524">
    <property type="term" value="F:ATP binding"/>
    <property type="evidence" value="ECO:0007669"/>
    <property type="project" value="UniProtKB-KW"/>
</dbReference>
<evidence type="ECO:0000259" key="5">
    <source>
        <dbReference type="SMART" id="SM01072"/>
    </source>
</evidence>
<evidence type="ECO:0000256" key="2">
    <source>
        <dbReference type="ARBA" id="ARBA00022840"/>
    </source>
</evidence>
<dbReference type="InterPro" id="IPR004330">
    <property type="entry name" value="FAR1_DNA_bnd_dom"/>
</dbReference>
<sequence length="1207" mass="136151">MATPNPPPPQQDEPSSSADPKAKKDYSTAILERKKSPNRLVVDEATNDDNSVVALHPDTMERLQLFRGDTVLLKGKKRKDTICIVLADDTCEEPKVRMNKTVRKNLRVRLGDVVSVHQCPDVKYGKRVHILPIDDTVEGITGNLFDAFLKLASKNLFTNIVFVLCFSAYFLEAYRPLRKGDLFLVRGGMRSVEFKVIETDPAEYCIVAPDTEIFCDGEPVKREDEERLDDVGYDDVGGVRKQMAQIRELVELPLRHPQLFKSIGVKPPKGILLFGPPGSGKTLIARAVANETGAFFFLINGPEIMSKLAGESESNLRKAFEEAEKNAPSIIFIDEIDSIAPKREKTNGEVERRIVSQLLTLMDGLKSRAHVIVMGATNRPNSIDPALRRFGRFDREIDIGVPDEVGRLEVLRIHTKNMKLAEDVELEHISRDTHGYVGADLAALCTEAALQCIREKMDIIDLEDETIDAEILNSMAVTNDHFKTALTTSNPSALRETVVEVPNVSWEDIGGLENVKRELQETVQYPVEHPEKFEKFGMSPSKGVLFYGPPGCGKTLLAKAIANECQANFISIKGPELLTMWFGESEANVREIFDKARGSAPCVLFFDELDSIATQRGSSVGDAGGAADRVLNQLLTEMDGMNAKKTVFIIGATNRPDIIDPALLRPGRLDQLIYIPLPDVESRHQIFKACLRKSPLAKDIDLSALAKYTQGFSGADITEICQRACKYAIRENIEKDIERERRRKDNPEAMEEDEVDEVAEIRAAHFEESMKYARRSVSDADIRKYQAFAQTLQQSRGFGSEFRCWDPTQIELAGGHLFENSRRSQHRPRPRGFLREREYHSETTSIRSNQGSWGAGGEGEESYVQGNFSVDNHEDSEGLLHADDVMQDDSDDEDVSSQPLSPYVGMAFDTFEDAQKFYNDYAFKLGFGTQISSTKKPDKPETSSTSESIATETSNSSRRPGAEMDVTRTRQKNRILRHDCKAHMIVGLREGRLTVTCFVAEHTHPLMQQPERVRYYRSHRKIPAEDYELLLTLHDINLSNSDCMSFLGRIHGGDPRILPYVKRDVVNERAKLQEAITQQDMDMTVKYFERRKAENPEFFFAKQKDPATNFVTALFWVDGRARALYPKYKDCVFFDITFCTNRYNMPFGPIVGINNHLQTISLGCALLPDENIETFKWVFEQWMVVMDNDHPKNIMTDQDQAMATTIE</sequence>
<dbReference type="AlphaFoldDB" id="M8CGS3"/>
<dbReference type="EnsemblPlants" id="EMT26392">
    <property type="protein sequence ID" value="EMT26392"/>
    <property type="gene ID" value="F775_30540"/>
</dbReference>
<keyword evidence="1" id="KW-0547">Nucleotide-binding</keyword>
<dbReference type="Pfam" id="PF03101">
    <property type="entry name" value="FAR1"/>
    <property type="match status" value="1"/>
</dbReference>
<feature type="compositionally biased region" description="Polar residues" evidence="3">
    <location>
        <begin position="842"/>
        <end position="852"/>
    </location>
</feature>
<evidence type="ECO:0000256" key="1">
    <source>
        <dbReference type="ARBA" id="ARBA00022741"/>
    </source>
</evidence>
<dbReference type="Pfam" id="PF17862">
    <property type="entry name" value="AAA_lid_3"/>
    <property type="match status" value="2"/>
</dbReference>
<dbReference type="PROSITE" id="PS00674">
    <property type="entry name" value="AAA"/>
    <property type="match status" value="2"/>
</dbReference>
<dbReference type="GO" id="GO:0034098">
    <property type="term" value="C:VCP-NPL4-UFD1 AAA ATPase complex"/>
    <property type="evidence" value="ECO:0007669"/>
    <property type="project" value="TreeGrafter"/>
</dbReference>
<dbReference type="GO" id="GO:0097352">
    <property type="term" value="P:autophagosome maturation"/>
    <property type="evidence" value="ECO:0007669"/>
    <property type="project" value="TreeGrafter"/>
</dbReference>
<dbReference type="NCBIfam" id="TIGR01243">
    <property type="entry name" value="CDC48"/>
    <property type="match status" value="1"/>
</dbReference>
<feature type="region of interest" description="Disordered" evidence="3">
    <location>
        <begin position="838"/>
        <end position="875"/>
    </location>
</feature>
<dbReference type="InterPro" id="IPR009010">
    <property type="entry name" value="Asp_de-COase-like_dom_sf"/>
</dbReference>
<dbReference type="InterPro" id="IPR003593">
    <property type="entry name" value="AAA+_ATPase"/>
</dbReference>
<dbReference type="SMART" id="SM01073">
    <property type="entry name" value="CDC48_N"/>
    <property type="match status" value="1"/>
</dbReference>
<dbReference type="GO" id="GO:0005634">
    <property type="term" value="C:nucleus"/>
    <property type="evidence" value="ECO:0007669"/>
    <property type="project" value="TreeGrafter"/>
</dbReference>
<dbReference type="GO" id="GO:0051228">
    <property type="term" value="P:mitotic spindle disassembly"/>
    <property type="evidence" value="ECO:0007669"/>
    <property type="project" value="TreeGrafter"/>
</dbReference>
<dbReference type="Pfam" id="PF02933">
    <property type="entry name" value="CDC48_2"/>
    <property type="match status" value="1"/>
</dbReference>
<dbReference type="Pfam" id="PF10551">
    <property type="entry name" value="MULE"/>
    <property type="match status" value="1"/>
</dbReference>
<reference evidence="7" key="1">
    <citation type="submission" date="2015-06" db="UniProtKB">
        <authorList>
            <consortium name="EnsemblPlants"/>
        </authorList>
    </citation>
    <scope>IDENTIFICATION</scope>
</reference>
<dbReference type="Pfam" id="PF00004">
    <property type="entry name" value="AAA"/>
    <property type="match status" value="2"/>
</dbReference>
<keyword evidence="2" id="KW-0067">ATP-binding</keyword>
<evidence type="ECO:0000256" key="3">
    <source>
        <dbReference type="SAM" id="MobiDB-lite"/>
    </source>
</evidence>
<dbReference type="FunFam" id="1.10.8.60:FF:000004">
    <property type="entry name" value="Cell division control 48"/>
    <property type="match status" value="1"/>
</dbReference>
<feature type="compositionally biased region" description="Pro residues" evidence="3">
    <location>
        <begin position="1"/>
        <end position="11"/>
    </location>
</feature>
<dbReference type="SUPFAM" id="SSF50692">
    <property type="entry name" value="ADC-like"/>
    <property type="match status" value="1"/>
</dbReference>
<evidence type="ECO:0000313" key="7">
    <source>
        <dbReference type="EnsemblPlants" id="EMT26392"/>
    </source>
</evidence>
<dbReference type="PANTHER" id="PTHR23077:SF200">
    <property type="entry name" value="CELL DIVISION CONTROL PROTEIN 48 HOMOLOG E"/>
    <property type="match status" value="1"/>
</dbReference>
<dbReference type="Gene3D" id="1.10.8.60">
    <property type="match status" value="1"/>
</dbReference>
<dbReference type="CDD" id="cd19519">
    <property type="entry name" value="RecA-like_CDC48_r1-like"/>
    <property type="match status" value="1"/>
</dbReference>
<dbReference type="GO" id="GO:0016887">
    <property type="term" value="F:ATP hydrolysis activity"/>
    <property type="evidence" value="ECO:0007669"/>
    <property type="project" value="InterPro"/>
</dbReference>
<dbReference type="SMART" id="SM00382">
    <property type="entry name" value="AAA"/>
    <property type="match status" value="2"/>
</dbReference>
<dbReference type="Gene3D" id="2.40.40.20">
    <property type="match status" value="1"/>
</dbReference>
<dbReference type="InterPro" id="IPR029067">
    <property type="entry name" value="CDC48_domain_2-like_sf"/>
</dbReference>
<dbReference type="GO" id="GO:0005829">
    <property type="term" value="C:cytosol"/>
    <property type="evidence" value="ECO:0007669"/>
    <property type="project" value="TreeGrafter"/>
</dbReference>
<evidence type="ECO:0000259" key="4">
    <source>
        <dbReference type="SMART" id="SM00382"/>
    </source>
</evidence>
<dbReference type="FunFam" id="3.40.50.300:FF:000048">
    <property type="entry name" value="Transitional endoplasmic reticulum ATPase"/>
    <property type="match status" value="1"/>
</dbReference>
<protein>
    <submittedName>
        <fullName evidence="7">Cell division control 48-E-like protein</fullName>
    </submittedName>
</protein>
<dbReference type="InterPro" id="IPR003960">
    <property type="entry name" value="ATPase_AAA_CS"/>
</dbReference>
<dbReference type="InterPro" id="IPR041569">
    <property type="entry name" value="AAA_lid_3"/>
</dbReference>
<dbReference type="Gene3D" id="3.40.50.300">
    <property type="entry name" value="P-loop containing nucleotide triphosphate hydrolases"/>
    <property type="match status" value="2"/>
</dbReference>
<dbReference type="SMART" id="SM01072">
    <property type="entry name" value="CDC48_2"/>
    <property type="match status" value="1"/>
</dbReference>
<dbReference type="ExpressionAtlas" id="M8CGS3">
    <property type="expression patterns" value="baseline"/>
</dbReference>
<feature type="domain" description="AAA+ ATPase" evidence="4">
    <location>
        <begin position="540"/>
        <end position="679"/>
    </location>
</feature>
<dbReference type="FunFam" id="3.40.50.300:FF:000012">
    <property type="entry name" value="Transitional endoplasmic reticulum ATPase"/>
    <property type="match status" value="1"/>
</dbReference>
<feature type="region of interest" description="Disordered" evidence="3">
    <location>
        <begin position="1"/>
        <end position="35"/>
    </location>
</feature>
<dbReference type="Pfam" id="PF02359">
    <property type="entry name" value="CDC48_N"/>
    <property type="match status" value="1"/>
</dbReference>
<dbReference type="InterPro" id="IPR018289">
    <property type="entry name" value="MULE_transposase_dom"/>
</dbReference>
<dbReference type="InterPro" id="IPR003959">
    <property type="entry name" value="ATPase_AAA_core"/>
</dbReference>
<dbReference type="InterPro" id="IPR005938">
    <property type="entry name" value="AAA_ATPase_CDC48"/>
</dbReference>
<dbReference type="GO" id="GO:0031593">
    <property type="term" value="F:polyubiquitin modification-dependent protein binding"/>
    <property type="evidence" value="ECO:0007669"/>
    <property type="project" value="TreeGrafter"/>
</dbReference>
<dbReference type="Gene3D" id="3.10.330.10">
    <property type="match status" value="1"/>
</dbReference>
<name>M8CGS3_AEGTA</name>
<feature type="compositionally biased region" description="Low complexity" evidence="3">
    <location>
        <begin position="942"/>
        <end position="957"/>
    </location>
</feature>
<feature type="domain" description="CDC48 N-terminal subdomain" evidence="6">
    <location>
        <begin position="39"/>
        <end position="122"/>
    </location>
</feature>
<dbReference type="PANTHER" id="PTHR23077">
    <property type="entry name" value="AAA-FAMILY ATPASE"/>
    <property type="match status" value="1"/>
</dbReference>
<dbReference type="InterPro" id="IPR004201">
    <property type="entry name" value="Cdc48_dom2"/>
</dbReference>
<feature type="region of interest" description="Disordered" evidence="3">
    <location>
        <begin position="930"/>
        <end position="968"/>
    </location>
</feature>
<feature type="domain" description="CDC48" evidence="5">
    <location>
        <begin position="157"/>
        <end position="222"/>
    </location>
</feature>
<dbReference type="InterPro" id="IPR027417">
    <property type="entry name" value="P-loop_NTPase"/>
</dbReference>
<dbReference type="FunFam" id="2.40.40.20:FF:000003">
    <property type="entry name" value="Transitional endoplasmic reticulum ATPase"/>
    <property type="match status" value="1"/>
</dbReference>
<feature type="domain" description="AAA+ ATPase" evidence="4">
    <location>
        <begin position="267"/>
        <end position="403"/>
    </location>
</feature>
<dbReference type="GO" id="GO:0030970">
    <property type="term" value="P:retrograde protein transport, ER to cytosol"/>
    <property type="evidence" value="ECO:0007669"/>
    <property type="project" value="TreeGrafter"/>
</dbReference>
<accession>M8CGS3</accession>
<dbReference type="InterPro" id="IPR003338">
    <property type="entry name" value="CDC4_N-term_subdom"/>
</dbReference>
<organism evidence="7">
    <name type="scientific">Aegilops tauschii</name>
    <name type="common">Tausch's goatgrass</name>
    <name type="synonym">Aegilops squarrosa</name>
    <dbReference type="NCBI Taxonomy" id="37682"/>
    <lineage>
        <taxon>Eukaryota</taxon>
        <taxon>Viridiplantae</taxon>
        <taxon>Streptophyta</taxon>
        <taxon>Embryophyta</taxon>
        <taxon>Tracheophyta</taxon>
        <taxon>Spermatophyta</taxon>
        <taxon>Magnoliopsida</taxon>
        <taxon>Liliopsida</taxon>
        <taxon>Poales</taxon>
        <taxon>Poaceae</taxon>
        <taxon>BOP clade</taxon>
        <taxon>Pooideae</taxon>
        <taxon>Triticodae</taxon>
        <taxon>Triticeae</taxon>
        <taxon>Triticinae</taxon>
        <taxon>Aegilops</taxon>
    </lineage>
</organism>
<dbReference type="FunFam" id="3.10.330.10:FF:000001">
    <property type="entry name" value="Cell division control 48"/>
    <property type="match status" value="1"/>
</dbReference>
<evidence type="ECO:0000259" key="6">
    <source>
        <dbReference type="SMART" id="SM01073"/>
    </source>
</evidence>
<dbReference type="Gene3D" id="6.10.20.150">
    <property type="match status" value="1"/>
</dbReference>
<dbReference type="CDD" id="cd19528">
    <property type="entry name" value="RecA-like_CDC48_r2-like"/>
    <property type="match status" value="1"/>
</dbReference>
<dbReference type="SUPFAM" id="SSF54585">
    <property type="entry name" value="Cdc48 domain 2-like"/>
    <property type="match status" value="1"/>
</dbReference>